<evidence type="ECO:0000256" key="6">
    <source>
        <dbReference type="ARBA" id="ARBA00023239"/>
    </source>
</evidence>
<evidence type="ECO:0000313" key="12">
    <source>
        <dbReference type="Proteomes" id="UP001594351"/>
    </source>
</evidence>
<keyword evidence="6 11" id="KW-0456">Lyase</keyword>
<proteinExistence type="inferred from homology"/>
<keyword evidence="12" id="KW-1185">Reference proteome</keyword>
<comment type="caution">
    <text evidence="11">The sequence shown here is derived from an EMBL/GenBank/DDBJ whole genome shotgun (WGS) entry which is preliminary data.</text>
</comment>
<evidence type="ECO:0000256" key="5">
    <source>
        <dbReference type="ARBA" id="ARBA00023133"/>
    </source>
</evidence>
<dbReference type="PANTHER" id="PTHR11458">
    <property type="entry name" value="DELTA-AMINOLEVULINIC ACID DEHYDRATASE"/>
    <property type="match status" value="1"/>
</dbReference>
<organism evidence="11 12">
    <name type="scientific">candidate division CSSED10-310 bacterium</name>
    <dbReference type="NCBI Taxonomy" id="2855610"/>
    <lineage>
        <taxon>Bacteria</taxon>
        <taxon>Bacteria division CSSED10-310</taxon>
    </lineage>
</organism>
<comment type="pathway">
    <text evidence="1">Porphyrin-containing compound metabolism; protoporphyrin-IX biosynthesis; coproporphyrinogen-III from 5-aminolevulinate: step 1/4.</text>
</comment>
<dbReference type="PANTHER" id="PTHR11458:SF0">
    <property type="entry name" value="DELTA-AMINOLEVULINIC ACID DEHYDRATASE"/>
    <property type="match status" value="1"/>
</dbReference>
<evidence type="ECO:0000256" key="4">
    <source>
        <dbReference type="ARBA" id="ARBA00020771"/>
    </source>
</evidence>
<dbReference type="EC" id="4.2.1.24" evidence="3"/>
<sequence length="307" mass="33616">MIRETTLGVDDLIYPLFVSGQENCNSEIKEIPGCSLLSGKYLIAEAQQICDLGIPAVLLFGIPEEVEKDDQASMAYSPVGPIQKAIRALKANVPALTVFADNCLCEFMAHGHCGVVNRHQIDNDLSLELIKKAALSQAEAGADGIAPSGMMDGMVHAIRFILDEHHFQQTLTMPYAAKFAASFYGPFKAGTKSKPEKSRHATHQIDFHNSNESLREIRLDIEEGADIIIVKPALPCLDIIYRVKQECHIPVAAYNVSGEYVMILAAAEKKVMEGEKVMLESLSSIKRAGADLIITYFAKTVAVLLRQ</sequence>
<dbReference type="InterPro" id="IPR013785">
    <property type="entry name" value="Aldolase_TIM"/>
</dbReference>
<dbReference type="EMBL" id="JBHPBY010000084">
    <property type="protein sequence ID" value="MFC1850224.1"/>
    <property type="molecule type" value="Genomic_DNA"/>
</dbReference>
<gene>
    <name evidence="11" type="primary">hemB</name>
    <name evidence="11" type="ORF">ACFL27_08540</name>
</gene>
<dbReference type="PIRSF" id="PIRSF001415">
    <property type="entry name" value="Porphbilin_synth"/>
    <property type="match status" value="1"/>
</dbReference>
<evidence type="ECO:0000256" key="9">
    <source>
        <dbReference type="ARBA" id="ARBA00047651"/>
    </source>
</evidence>
<dbReference type="Pfam" id="PF00490">
    <property type="entry name" value="ALAD"/>
    <property type="match status" value="1"/>
</dbReference>
<dbReference type="Proteomes" id="UP001594351">
    <property type="component" value="Unassembled WGS sequence"/>
</dbReference>
<dbReference type="PRINTS" id="PR00144">
    <property type="entry name" value="DALDHYDRTASE"/>
</dbReference>
<evidence type="ECO:0000256" key="3">
    <source>
        <dbReference type="ARBA" id="ARBA00012053"/>
    </source>
</evidence>
<keyword evidence="7" id="KW-0627">Porphyrin biosynthesis</keyword>
<dbReference type="Gene3D" id="3.20.20.70">
    <property type="entry name" value="Aldolase class I"/>
    <property type="match status" value="1"/>
</dbReference>
<evidence type="ECO:0000256" key="1">
    <source>
        <dbReference type="ARBA" id="ARBA00004694"/>
    </source>
</evidence>
<dbReference type="NCBIfam" id="NF006762">
    <property type="entry name" value="PRK09283.1"/>
    <property type="match status" value="1"/>
</dbReference>
<name>A0ABV6YVK1_UNCC1</name>
<evidence type="ECO:0000256" key="8">
    <source>
        <dbReference type="ARBA" id="ARBA00032837"/>
    </source>
</evidence>
<reference evidence="11 12" key="1">
    <citation type="submission" date="2024-09" db="EMBL/GenBank/DDBJ databases">
        <title>Laminarin stimulates single cell rates of sulfate reduction while oxygen inhibits transcriptomic activity in coastal marine sediment.</title>
        <authorList>
            <person name="Lindsay M."/>
            <person name="Orcutt B."/>
            <person name="Emerson D."/>
            <person name="Stepanauskas R."/>
            <person name="D'Angelo T."/>
        </authorList>
    </citation>
    <scope>NUCLEOTIDE SEQUENCE [LARGE SCALE GENOMIC DNA]</scope>
    <source>
        <strain evidence="11">SAG AM-311-K15</strain>
    </source>
</reference>
<protein>
    <recommendedName>
        <fullName evidence="4">Delta-aminolevulinic acid dehydratase</fullName>
        <ecNumber evidence="3">4.2.1.24</ecNumber>
    </recommendedName>
    <alternativeName>
        <fullName evidence="8">Porphobilinogen synthase</fullName>
    </alternativeName>
</protein>
<comment type="catalytic activity">
    <reaction evidence="9">
        <text>2 5-aminolevulinate = porphobilinogen + 2 H2O + H(+)</text>
        <dbReference type="Rhea" id="RHEA:24064"/>
        <dbReference type="ChEBI" id="CHEBI:15377"/>
        <dbReference type="ChEBI" id="CHEBI:15378"/>
        <dbReference type="ChEBI" id="CHEBI:58126"/>
        <dbReference type="ChEBI" id="CHEBI:356416"/>
        <dbReference type="EC" id="4.2.1.24"/>
    </reaction>
</comment>
<evidence type="ECO:0000256" key="7">
    <source>
        <dbReference type="ARBA" id="ARBA00023244"/>
    </source>
</evidence>
<dbReference type="InterPro" id="IPR001731">
    <property type="entry name" value="ALAD"/>
</dbReference>
<dbReference type="GO" id="GO:0004655">
    <property type="term" value="F:porphobilinogen synthase activity"/>
    <property type="evidence" value="ECO:0007669"/>
    <property type="project" value="UniProtKB-EC"/>
</dbReference>
<dbReference type="SUPFAM" id="SSF51569">
    <property type="entry name" value="Aldolase"/>
    <property type="match status" value="1"/>
</dbReference>
<accession>A0ABV6YVK1</accession>
<dbReference type="SMART" id="SM01004">
    <property type="entry name" value="ALAD"/>
    <property type="match status" value="1"/>
</dbReference>
<keyword evidence="5" id="KW-0350">Heme biosynthesis</keyword>
<evidence type="ECO:0000256" key="10">
    <source>
        <dbReference type="RuleBase" id="RU004161"/>
    </source>
</evidence>
<evidence type="ECO:0000313" key="11">
    <source>
        <dbReference type="EMBL" id="MFC1850224.1"/>
    </source>
</evidence>
<evidence type="ECO:0000256" key="2">
    <source>
        <dbReference type="ARBA" id="ARBA00008055"/>
    </source>
</evidence>
<comment type="similarity">
    <text evidence="2 10">Belongs to the ALAD family.</text>
</comment>